<proteinExistence type="predicted"/>
<dbReference type="InterPro" id="IPR014710">
    <property type="entry name" value="RmlC-like_jellyroll"/>
</dbReference>
<dbReference type="Gene3D" id="2.60.120.10">
    <property type="entry name" value="Jelly Rolls"/>
    <property type="match status" value="1"/>
</dbReference>
<dbReference type="SUPFAM" id="SSF51182">
    <property type="entry name" value="RmlC-like cupins"/>
    <property type="match status" value="1"/>
</dbReference>
<evidence type="ECO:0000313" key="1">
    <source>
        <dbReference type="EMBL" id="BBH52989.1"/>
    </source>
</evidence>
<sequence length="497" mass="57562">MNYKAPLINIEYAVLYSDMSTMPERTAQNVLNYLNKQVIEKNIKHFYCVVPILLEQPWLNNSVSLVIIYSLVRQNNQLSIDSFIVKELAQSLFIKDLHSSKNLVSFECGEETFKNTITVNFDSNLFVDIKNNIKNDFIFKLNEPFVFEPVSIQKPWGQEIWFTGVEKRGVSCIRPFTNRNGSLPLPWVFSAMPQTLQGTKFAGKNLTLVKILDPLPDEVFGDLYFELHVEKNEVYVVTEISAASGRIKLGANPEKLKMHKETKEYKELFLNSVKKYEAIRRDIDAIYDEYRKEEGIELNLPISAEKIKSWQEKIPKNMLDLEKKLRQEMDSYVGYLNLNIGDVVCVPTYLPHALQHGVKVIEFQTPTYERKIISFGQKVLTQSTWDTVEAISIMNVLPPERSRLLIFEENEHYLEEIVCTFNEFDSMRVTVNKDCEYNFSKSVDYKILFLLKGNFTLINENSEEFSCDVGQCLYLPASKNFSVQSCKDSVFLICYPK</sequence>
<keyword evidence="2" id="KW-1185">Reference proteome</keyword>
<accession>A0A4P2VN61</accession>
<dbReference type="RefSeq" id="WP_130607980.1">
    <property type="nucleotide sequence ID" value="NZ_AP019368.1"/>
</dbReference>
<gene>
    <name evidence="1" type="ORF">JCM31447_14320</name>
</gene>
<reference evidence="1 2" key="1">
    <citation type="submission" date="2018-12" db="EMBL/GenBank/DDBJ databases">
        <title>Rubrispira sanarue gen. nov., sp., nov., a member of the order Silvanigrellales, isolated from a brackish lake in Hamamatsu Japan.</title>
        <authorList>
            <person name="Maejima Y."/>
            <person name="Iino T."/>
            <person name="Muraguchi Y."/>
            <person name="Fukuda K."/>
            <person name="Nojiri H."/>
            <person name="Ohkuma M."/>
            <person name="Moriuchi R."/>
            <person name="Dohra H."/>
            <person name="Kimbara K."/>
            <person name="Shintani M."/>
        </authorList>
    </citation>
    <scope>NUCLEOTIDE SEQUENCE [LARGE SCALE GENOMIC DNA]</scope>
    <source>
        <strain evidence="1 2">RF1110005</strain>
    </source>
</reference>
<dbReference type="InterPro" id="IPR011051">
    <property type="entry name" value="RmlC_Cupin_sf"/>
</dbReference>
<protein>
    <recommendedName>
        <fullName evidence="3">Mannose-6-phosphate isomerase</fullName>
    </recommendedName>
</protein>
<evidence type="ECO:0000313" key="2">
    <source>
        <dbReference type="Proteomes" id="UP000291236"/>
    </source>
</evidence>
<dbReference type="Proteomes" id="UP000291236">
    <property type="component" value="Chromosome"/>
</dbReference>
<organism evidence="1 2">
    <name type="scientific">Fluviispira sanaruensis</name>
    <dbReference type="NCBI Taxonomy" id="2493639"/>
    <lineage>
        <taxon>Bacteria</taxon>
        <taxon>Pseudomonadati</taxon>
        <taxon>Bdellovibrionota</taxon>
        <taxon>Oligoflexia</taxon>
        <taxon>Silvanigrellales</taxon>
        <taxon>Silvanigrellaceae</taxon>
        <taxon>Fluviispira</taxon>
    </lineage>
</organism>
<dbReference type="KEGG" id="sbf:JCM31447_14320"/>
<evidence type="ECO:0008006" key="3">
    <source>
        <dbReference type="Google" id="ProtNLM"/>
    </source>
</evidence>
<dbReference type="EMBL" id="AP019368">
    <property type="protein sequence ID" value="BBH52989.1"/>
    <property type="molecule type" value="Genomic_DNA"/>
</dbReference>
<name>A0A4P2VN61_FLUSA</name>
<dbReference type="AlphaFoldDB" id="A0A4P2VN61"/>
<dbReference type="OrthoDB" id="5719551at2"/>